<feature type="region of interest" description="Disordered" evidence="10">
    <location>
        <begin position="1"/>
        <end position="25"/>
    </location>
</feature>
<feature type="transmembrane region" description="Helical" evidence="9">
    <location>
        <begin position="197"/>
        <end position="215"/>
    </location>
</feature>
<feature type="domain" description="ABC transmembrane type-1" evidence="11">
    <location>
        <begin position="76"/>
        <end position="273"/>
    </location>
</feature>
<dbReference type="EMBL" id="BAAAQX010000073">
    <property type="protein sequence ID" value="GAA2216544.1"/>
    <property type="molecule type" value="Genomic_DNA"/>
</dbReference>
<evidence type="ECO:0000259" key="11">
    <source>
        <dbReference type="PROSITE" id="PS50928"/>
    </source>
</evidence>
<dbReference type="InterPro" id="IPR005667">
    <property type="entry name" value="Sulph_transpt2"/>
</dbReference>
<comment type="caution">
    <text evidence="12">The sequence shown here is derived from an EMBL/GenBank/DDBJ whole genome shotgun (WGS) entry which is preliminary data.</text>
</comment>
<dbReference type="Gene3D" id="1.10.3720.10">
    <property type="entry name" value="MetI-like"/>
    <property type="match status" value="1"/>
</dbReference>
<feature type="transmembrane region" description="Helical" evidence="9">
    <location>
        <begin position="30"/>
        <end position="53"/>
    </location>
</feature>
<evidence type="ECO:0000256" key="7">
    <source>
        <dbReference type="ARBA" id="ARBA00023136"/>
    </source>
</evidence>
<dbReference type="Proteomes" id="UP001499843">
    <property type="component" value="Unassembled WGS sequence"/>
</dbReference>
<dbReference type="InterPro" id="IPR000515">
    <property type="entry name" value="MetI-like"/>
</dbReference>
<comment type="similarity">
    <text evidence="9">Belongs to the binding-protein-dependent transport system permease family. CysTW subfamily.</text>
</comment>
<keyword evidence="5 9" id="KW-1133">Transmembrane helix</keyword>
<evidence type="ECO:0000256" key="1">
    <source>
        <dbReference type="ARBA" id="ARBA00004141"/>
    </source>
</evidence>
<keyword evidence="13" id="KW-1185">Reference proteome</keyword>
<reference evidence="12 13" key="1">
    <citation type="journal article" date="2019" name="Int. J. Syst. Evol. Microbiol.">
        <title>The Global Catalogue of Microorganisms (GCM) 10K type strain sequencing project: providing services to taxonomists for standard genome sequencing and annotation.</title>
        <authorList>
            <consortium name="The Broad Institute Genomics Platform"/>
            <consortium name="The Broad Institute Genome Sequencing Center for Infectious Disease"/>
            <person name="Wu L."/>
            <person name="Ma J."/>
        </authorList>
    </citation>
    <scope>NUCLEOTIDE SEQUENCE [LARGE SCALE GENOMIC DNA]</scope>
    <source>
        <strain evidence="12 13">JCM 16114</strain>
    </source>
</reference>
<evidence type="ECO:0000313" key="12">
    <source>
        <dbReference type="EMBL" id="GAA2216544.1"/>
    </source>
</evidence>
<dbReference type="InterPro" id="IPR035906">
    <property type="entry name" value="MetI-like_sf"/>
</dbReference>
<comment type="subcellular location">
    <subcellularLocation>
        <location evidence="1">Membrane</location>
        <topology evidence="1">Multi-pass membrane protein</topology>
    </subcellularLocation>
</comment>
<dbReference type="PANTHER" id="PTHR30406">
    <property type="entry name" value="SULFATE TRANSPORT SYSTEM PERMEASE PROTEIN"/>
    <property type="match status" value="1"/>
</dbReference>
<evidence type="ECO:0000256" key="10">
    <source>
        <dbReference type="SAM" id="MobiDB-lite"/>
    </source>
</evidence>
<evidence type="ECO:0000256" key="5">
    <source>
        <dbReference type="ARBA" id="ARBA00022989"/>
    </source>
</evidence>
<evidence type="ECO:0000256" key="8">
    <source>
        <dbReference type="ARBA" id="ARBA00025323"/>
    </source>
</evidence>
<feature type="transmembrane region" description="Helical" evidence="9">
    <location>
        <begin position="114"/>
        <end position="135"/>
    </location>
</feature>
<evidence type="ECO:0000256" key="6">
    <source>
        <dbReference type="ARBA" id="ARBA00023032"/>
    </source>
</evidence>
<evidence type="ECO:0000256" key="4">
    <source>
        <dbReference type="ARBA" id="ARBA00022692"/>
    </source>
</evidence>
<dbReference type="NCBIfam" id="TIGR02139">
    <property type="entry name" value="permease_CysT"/>
    <property type="match status" value="1"/>
</dbReference>
<evidence type="ECO:0000256" key="3">
    <source>
        <dbReference type="ARBA" id="ARBA00022448"/>
    </source>
</evidence>
<evidence type="ECO:0000256" key="9">
    <source>
        <dbReference type="RuleBase" id="RU366001"/>
    </source>
</evidence>
<name>A0ABN3D4M8_9ACTN</name>
<organism evidence="12 13">
    <name type="scientific">Nonomuraea monospora</name>
    <dbReference type="NCBI Taxonomy" id="568818"/>
    <lineage>
        <taxon>Bacteria</taxon>
        <taxon>Bacillati</taxon>
        <taxon>Actinomycetota</taxon>
        <taxon>Actinomycetes</taxon>
        <taxon>Streptosporangiales</taxon>
        <taxon>Streptosporangiaceae</taxon>
        <taxon>Nonomuraea</taxon>
    </lineage>
</organism>
<dbReference type="CDD" id="cd06261">
    <property type="entry name" value="TM_PBP2"/>
    <property type="match status" value="1"/>
</dbReference>
<comment type="caution">
    <text evidence="9">Lacks conserved residue(s) required for the propagation of feature annotation.</text>
</comment>
<keyword evidence="7 9" id="KW-0472">Membrane</keyword>
<dbReference type="InterPro" id="IPR011865">
    <property type="entry name" value="CysT_permease"/>
</dbReference>
<protein>
    <recommendedName>
        <fullName evidence="9">Sulfate transport system permease protein CysT</fullName>
    </recommendedName>
</protein>
<sequence length="283" mass="29765">MTPVSTTTVLGPPPPAAPERRPRSPRSATTLGLGAAVLYLSLIVLIPLAAVVWRSQERGPGYFLDAITTPDAWAALTLTIGASLIVALINLVMGTLIAWVLVRDRFPGKAVVDTIIDLPFALPTIVAGLVLLALYGQNSPLGVNIAYTRAAVVLALLFVTLPFVVRTVQPVLLELDTDMEQAAASLGARSSQIFRRVILPNLVPAMLSGTALAFARSMAEIGSVVLISGNLPFQTQVASVYIFGQIETDNPIGAAAASTVLLIVALATLAALDLLQRWGSRRG</sequence>
<evidence type="ECO:0000256" key="2">
    <source>
        <dbReference type="ARBA" id="ARBA00011779"/>
    </source>
</evidence>
<feature type="transmembrane region" description="Helical" evidence="9">
    <location>
        <begin position="147"/>
        <end position="165"/>
    </location>
</feature>
<keyword evidence="6 9" id="KW-0764">Sulfate transport</keyword>
<evidence type="ECO:0000313" key="13">
    <source>
        <dbReference type="Proteomes" id="UP001499843"/>
    </source>
</evidence>
<proteinExistence type="inferred from homology"/>
<dbReference type="NCBIfam" id="TIGR00969">
    <property type="entry name" value="3a0106s02"/>
    <property type="match status" value="1"/>
</dbReference>
<comment type="function">
    <text evidence="9">Part of the ABC transporter complex (TC 3.A.1.6.1) involved in sulfate/thiosulfate import.</text>
</comment>
<dbReference type="PROSITE" id="PS50928">
    <property type="entry name" value="ABC_TM1"/>
    <property type="match status" value="1"/>
</dbReference>
<comment type="function">
    <text evidence="8">Part of the ABC transporter complex CysAWTP (TC 3.A.1.6.1) involved in sulfate/thiosulfate import. Probably responsible for the translocation of the substrate across the membrane.</text>
</comment>
<comment type="subunit">
    <text evidence="2">The complex is composed of two ATP-binding proteins (CysA), two transmembrane proteins (CysT and CysW) and a solute-binding protein (CysP).</text>
</comment>
<dbReference type="Pfam" id="PF00528">
    <property type="entry name" value="BPD_transp_1"/>
    <property type="match status" value="1"/>
</dbReference>
<feature type="transmembrane region" description="Helical" evidence="9">
    <location>
        <begin position="73"/>
        <end position="102"/>
    </location>
</feature>
<keyword evidence="3 9" id="KW-0813">Transport</keyword>
<accession>A0ABN3D4M8</accession>
<gene>
    <name evidence="12" type="primary">cysT</name>
    <name evidence="12" type="ORF">GCM10009850_120130</name>
</gene>
<dbReference type="PANTHER" id="PTHR30406:SF8">
    <property type="entry name" value="SULFATE TRANSPORT SYSTEM PERMEASE PROTEIN CYST"/>
    <property type="match status" value="1"/>
</dbReference>
<dbReference type="SUPFAM" id="SSF161098">
    <property type="entry name" value="MetI-like"/>
    <property type="match status" value="1"/>
</dbReference>
<keyword evidence="4 9" id="KW-0812">Transmembrane</keyword>
<feature type="transmembrane region" description="Helical" evidence="9">
    <location>
        <begin position="252"/>
        <end position="275"/>
    </location>
</feature>